<sequence>MAAIPAACAKNALPDSSCFGPCFTCYVGGGCKLSKSNCDFSCSGTCIPKAIEVDSSCIERYPGSQLCQVACADCISLNGEMSVAKFLSCDAAAGTAICATGGRAPEPFTDWKNHTTVLKDMNPKGLPVVARRSSSSSAVATSSVTTSKMISGVKAQSAGLFALVLAALL</sequence>
<reference evidence="1 2" key="1">
    <citation type="submission" date="2016-07" db="EMBL/GenBank/DDBJ databases">
        <title>Pervasive Adenine N6-methylation of Active Genes in Fungi.</title>
        <authorList>
            <consortium name="DOE Joint Genome Institute"/>
            <person name="Mondo S.J."/>
            <person name="Dannebaum R.O."/>
            <person name="Kuo R.C."/>
            <person name="Labutti K."/>
            <person name="Haridas S."/>
            <person name="Kuo A."/>
            <person name="Salamov A."/>
            <person name="Ahrendt S.R."/>
            <person name="Lipzen A."/>
            <person name="Sullivan W."/>
            <person name="Andreopoulos W.B."/>
            <person name="Clum A."/>
            <person name="Lindquist E."/>
            <person name="Daum C."/>
            <person name="Ramamoorthy G.K."/>
            <person name="Gryganskyi A."/>
            <person name="Culley D."/>
            <person name="Magnuson J.K."/>
            <person name="James T.Y."/>
            <person name="O'Malley M.A."/>
            <person name="Stajich J.E."/>
            <person name="Spatafora J.W."/>
            <person name="Visel A."/>
            <person name="Grigoriev I.V."/>
        </authorList>
    </citation>
    <scope>NUCLEOTIDE SEQUENCE [LARGE SCALE GENOMIC DNA]</scope>
    <source>
        <strain evidence="1 2">JEL800</strain>
    </source>
</reference>
<organism evidence="1 2">
    <name type="scientific">Rhizoclosmatium globosum</name>
    <dbReference type="NCBI Taxonomy" id="329046"/>
    <lineage>
        <taxon>Eukaryota</taxon>
        <taxon>Fungi</taxon>
        <taxon>Fungi incertae sedis</taxon>
        <taxon>Chytridiomycota</taxon>
        <taxon>Chytridiomycota incertae sedis</taxon>
        <taxon>Chytridiomycetes</taxon>
        <taxon>Chytridiales</taxon>
        <taxon>Chytriomycetaceae</taxon>
        <taxon>Rhizoclosmatium</taxon>
    </lineage>
</organism>
<name>A0A1Y2AWJ4_9FUNG</name>
<dbReference type="OrthoDB" id="10349452at2759"/>
<comment type="caution">
    <text evidence="1">The sequence shown here is derived from an EMBL/GenBank/DDBJ whole genome shotgun (WGS) entry which is preliminary data.</text>
</comment>
<evidence type="ECO:0000313" key="1">
    <source>
        <dbReference type="EMBL" id="ORY26938.1"/>
    </source>
</evidence>
<accession>A0A1Y2AWJ4</accession>
<keyword evidence="2" id="KW-1185">Reference proteome</keyword>
<gene>
    <name evidence="1" type="ORF">BCR33DRAFT_794099</name>
</gene>
<dbReference type="EMBL" id="MCGO01000106">
    <property type="protein sequence ID" value="ORY26938.1"/>
    <property type="molecule type" value="Genomic_DNA"/>
</dbReference>
<dbReference type="AlphaFoldDB" id="A0A1Y2AWJ4"/>
<proteinExistence type="predicted"/>
<protein>
    <submittedName>
        <fullName evidence="1">Uncharacterized protein</fullName>
    </submittedName>
</protein>
<dbReference type="Proteomes" id="UP000193642">
    <property type="component" value="Unassembled WGS sequence"/>
</dbReference>
<evidence type="ECO:0000313" key="2">
    <source>
        <dbReference type="Proteomes" id="UP000193642"/>
    </source>
</evidence>